<comment type="caution">
    <text evidence="2">The sequence shown here is derived from an EMBL/GenBank/DDBJ whole genome shotgun (WGS) entry which is preliminary data.</text>
</comment>
<evidence type="ECO:0000313" key="2">
    <source>
        <dbReference type="EMBL" id="KAL0954542.1"/>
    </source>
</evidence>
<feature type="transmembrane region" description="Helical" evidence="1">
    <location>
        <begin position="146"/>
        <end position="165"/>
    </location>
</feature>
<name>A0ABR3JGL0_9AGAR</name>
<accession>A0ABR3JGL0</accession>
<keyword evidence="1" id="KW-0472">Membrane</keyword>
<dbReference type="Proteomes" id="UP001556367">
    <property type="component" value="Unassembled WGS sequence"/>
</dbReference>
<organism evidence="2 3">
    <name type="scientific">Hohenbuehelia grisea</name>
    <dbReference type="NCBI Taxonomy" id="104357"/>
    <lineage>
        <taxon>Eukaryota</taxon>
        <taxon>Fungi</taxon>
        <taxon>Dikarya</taxon>
        <taxon>Basidiomycota</taxon>
        <taxon>Agaricomycotina</taxon>
        <taxon>Agaricomycetes</taxon>
        <taxon>Agaricomycetidae</taxon>
        <taxon>Agaricales</taxon>
        <taxon>Pleurotineae</taxon>
        <taxon>Pleurotaceae</taxon>
        <taxon>Hohenbuehelia</taxon>
    </lineage>
</organism>
<evidence type="ECO:0000256" key="1">
    <source>
        <dbReference type="SAM" id="Phobius"/>
    </source>
</evidence>
<feature type="transmembrane region" description="Helical" evidence="1">
    <location>
        <begin position="85"/>
        <end position="108"/>
    </location>
</feature>
<keyword evidence="1" id="KW-1133">Transmembrane helix</keyword>
<protein>
    <submittedName>
        <fullName evidence="2">Uncharacterized protein</fullName>
    </submittedName>
</protein>
<evidence type="ECO:0000313" key="3">
    <source>
        <dbReference type="Proteomes" id="UP001556367"/>
    </source>
</evidence>
<reference evidence="3" key="1">
    <citation type="submission" date="2024-06" db="EMBL/GenBank/DDBJ databases">
        <title>Multi-omics analyses provide insights into the biosynthesis of the anticancer antibiotic pleurotin in Hohenbuehelia grisea.</title>
        <authorList>
            <person name="Weaver J.A."/>
            <person name="Alberti F."/>
        </authorList>
    </citation>
    <scope>NUCLEOTIDE SEQUENCE [LARGE SCALE GENOMIC DNA]</scope>
    <source>
        <strain evidence="3">T-177</strain>
    </source>
</reference>
<gene>
    <name evidence="2" type="ORF">HGRIS_003507</name>
</gene>
<dbReference type="EMBL" id="JASNQZ010000007">
    <property type="protein sequence ID" value="KAL0954542.1"/>
    <property type="molecule type" value="Genomic_DNA"/>
</dbReference>
<sequence>MSNNTQFDYSNPAALPRPPVARLQFGEHAPSATRDLSQVYTEEGWRELYSMDPMINAEAPPAYQHVEEGLPPYSFKSPKSLNRQFFIYGFLFPLLWLAGTVNLFIVLLSPSPVRCKSWKGPKAQLDDFLLKKIIRDTEVRWGLRCLWGFGLVACIVTTLVVVYQVRG</sequence>
<keyword evidence="3" id="KW-1185">Reference proteome</keyword>
<keyword evidence="1" id="KW-0812">Transmembrane</keyword>
<proteinExistence type="predicted"/>